<dbReference type="Proteomes" id="UP001152755">
    <property type="component" value="Unassembled WGS sequence"/>
</dbReference>
<dbReference type="Gene3D" id="3.40.50.720">
    <property type="entry name" value="NAD(P)-binding Rossmann-like Domain"/>
    <property type="match status" value="1"/>
</dbReference>
<evidence type="ECO:0000313" key="3">
    <source>
        <dbReference type="Proteomes" id="UP001152755"/>
    </source>
</evidence>
<keyword evidence="3" id="KW-1185">Reference proteome</keyword>
<dbReference type="AlphaFoldDB" id="A0A9X4RH00"/>
<dbReference type="InterPro" id="IPR001509">
    <property type="entry name" value="Epimerase_deHydtase"/>
</dbReference>
<organism evidence="2 3">
    <name type="scientific">Speluncibacter jeojiensis</name>
    <dbReference type="NCBI Taxonomy" id="2710754"/>
    <lineage>
        <taxon>Bacteria</taxon>
        <taxon>Bacillati</taxon>
        <taxon>Actinomycetota</taxon>
        <taxon>Actinomycetes</taxon>
        <taxon>Mycobacteriales</taxon>
        <taxon>Speluncibacteraceae</taxon>
        <taxon>Speluncibacter</taxon>
    </lineage>
</organism>
<dbReference type="InterPro" id="IPR036291">
    <property type="entry name" value="NAD(P)-bd_dom_sf"/>
</dbReference>
<dbReference type="RefSeq" id="WP_277831008.1">
    <property type="nucleotide sequence ID" value="NZ_JAAIVF010000001.1"/>
</dbReference>
<accession>A0A9X4RH00</accession>
<dbReference type="InterPro" id="IPR051783">
    <property type="entry name" value="NAD(P)-dependent_oxidoreduct"/>
</dbReference>
<dbReference type="GO" id="GO:0005737">
    <property type="term" value="C:cytoplasm"/>
    <property type="evidence" value="ECO:0007669"/>
    <property type="project" value="TreeGrafter"/>
</dbReference>
<gene>
    <name evidence="2" type="ORF">NVS88_08290</name>
</gene>
<protein>
    <submittedName>
        <fullName evidence="2">NAD(P)-dependent oxidoreductase</fullName>
    </submittedName>
</protein>
<dbReference type="SUPFAM" id="SSF51735">
    <property type="entry name" value="NAD(P)-binding Rossmann-fold domains"/>
    <property type="match status" value="1"/>
</dbReference>
<dbReference type="PANTHER" id="PTHR48079:SF6">
    <property type="entry name" value="NAD(P)-BINDING DOMAIN-CONTAINING PROTEIN-RELATED"/>
    <property type="match status" value="1"/>
</dbReference>
<name>A0A9X4RH00_9ACTN</name>
<proteinExistence type="predicted"/>
<dbReference type="EMBL" id="JANRHA010000004">
    <property type="protein sequence ID" value="MDG3014556.1"/>
    <property type="molecule type" value="Genomic_DNA"/>
</dbReference>
<evidence type="ECO:0000313" key="2">
    <source>
        <dbReference type="EMBL" id="MDG3014556.1"/>
    </source>
</evidence>
<comment type="caution">
    <text evidence="2">The sequence shown here is derived from an EMBL/GenBank/DDBJ whole genome shotgun (WGS) entry which is preliminary data.</text>
</comment>
<dbReference type="Pfam" id="PF01370">
    <property type="entry name" value="Epimerase"/>
    <property type="match status" value="1"/>
</dbReference>
<reference evidence="2" key="1">
    <citation type="submission" date="2022-08" db="EMBL/GenBank/DDBJ databases">
        <title>Genome analysis of Corynebacteriales strain.</title>
        <authorList>
            <person name="Lee S.D."/>
        </authorList>
    </citation>
    <scope>NUCLEOTIDE SEQUENCE</scope>
    <source>
        <strain evidence="2">D3-21</strain>
    </source>
</reference>
<sequence>MADDGPASAAGRVVLLGAAGVTGRATLPRLLDAGYRVTAHSRRPQRSADPRVTWHDGDIAADETLLRAIVDGADAVIDLRVALPTSLRTLGALAQYRKVRDTAMGQVVDACLECAVPRIVRDTVTMVYRDGGDRLLDEDSAVAAPGPMRANLAAEEHARRFTRSGGVGVALRFGMIHGDDPLTAMIESVARRGWFAIPGRADAYVAPLALADVGTAVVAALRAPAGLYNVADEPLTRAQWAADYARRVGRDRLRLIPGWLGGPMGRSQRVSSARFTEATGWRPSRRA</sequence>
<feature type="domain" description="NAD-dependent epimerase/dehydratase" evidence="1">
    <location>
        <begin position="13"/>
        <end position="223"/>
    </location>
</feature>
<dbReference type="PANTHER" id="PTHR48079">
    <property type="entry name" value="PROTEIN YEEZ"/>
    <property type="match status" value="1"/>
</dbReference>
<dbReference type="GO" id="GO:0004029">
    <property type="term" value="F:aldehyde dehydrogenase (NAD+) activity"/>
    <property type="evidence" value="ECO:0007669"/>
    <property type="project" value="TreeGrafter"/>
</dbReference>
<evidence type="ECO:0000259" key="1">
    <source>
        <dbReference type="Pfam" id="PF01370"/>
    </source>
</evidence>